<name>K8XCK7_RHOOP</name>
<feature type="compositionally biased region" description="Low complexity" evidence="1">
    <location>
        <begin position="149"/>
        <end position="160"/>
    </location>
</feature>
<dbReference type="Proteomes" id="UP000005951">
    <property type="component" value="Unassembled WGS sequence"/>
</dbReference>
<gene>
    <name evidence="2" type="ORF">WSS_A31815</name>
</gene>
<protein>
    <submittedName>
        <fullName evidence="2">Uncharacterized protein</fullName>
    </submittedName>
</protein>
<feature type="region of interest" description="Disordered" evidence="1">
    <location>
        <begin position="138"/>
        <end position="161"/>
    </location>
</feature>
<evidence type="ECO:0000313" key="3">
    <source>
        <dbReference type="Proteomes" id="UP000005951"/>
    </source>
</evidence>
<sequence length="199" mass="21791">ARPRIRLKRRGSLLEVGPGVATVHTGIAYGPVRVGIEVLESAPHAEAFPEWEVIEEADLEVTTELVIMTLTGELADGLRVTPQLLPARYRLRAHARGRDANWDMDVSEPSEDYWLQVGPGTGESSFAQLEKKDLVWSDGDESTAKNSMPDPAADATPLPLRSISWKPPVRSAISPRAFARTDCRISPGHTMRGGGMRSR</sequence>
<organism evidence="2 3">
    <name type="scientific">Rhodococcus opacus M213</name>
    <dbReference type="NCBI Taxonomy" id="1129896"/>
    <lineage>
        <taxon>Bacteria</taxon>
        <taxon>Bacillati</taxon>
        <taxon>Actinomycetota</taxon>
        <taxon>Actinomycetes</taxon>
        <taxon>Mycobacteriales</taxon>
        <taxon>Nocardiaceae</taxon>
        <taxon>Rhodococcus</taxon>
    </lineage>
</organism>
<accession>K8XCK7</accession>
<evidence type="ECO:0000256" key="1">
    <source>
        <dbReference type="SAM" id="MobiDB-lite"/>
    </source>
</evidence>
<reference evidence="2 3" key="1">
    <citation type="journal article" date="2013" name="Genome Announc.">
        <title>Draft Genome Sequence of Rhodococcus opacus Strain M213 Shows a Diverse Catabolic Potential.</title>
        <authorList>
            <person name="Pathak A."/>
            <person name="Green S.J."/>
            <person name="Ogram A."/>
            <person name="Chauhan A."/>
        </authorList>
    </citation>
    <scope>NUCLEOTIDE SEQUENCE [LARGE SCALE GENOMIC DNA]</scope>
    <source>
        <strain evidence="2 3">M213</strain>
    </source>
</reference>
<dbReference type="AlphaFoldDB" id="K8XCK7"/>
<feature type="non-terminal residue" evidence="2">
    <location>
        <position position="1"/>
    </location>
</feature>
<evidence type="ECO:0000313" key="2">
    <source>
        <dbReference type="EMBL" id="EKT78571.1"/>
    </source>
</evidence>
<comment type="caution">
    <text evidence="2">The sequence shown here is derived from an EMBL/GenBank/DDBJ whole genome shotgun (WGS) entry which is preliminary data.</text>
</comment>
<dbReference type="EMBL" id="AJYC02000103">
    <property type="protein sequence ID" value="EKT78571.1"/>
    <property type="molecule type" value="Genomic_DNA"/>
</dbReference>
<proteinExistence type="predicted"/>